<keyword evidence="2" id="KW-1185">Reference proteome</keyword>
<dbReference type="RefSeq" id="WP_136334725.1">
    <property type="nucleotide sequence ID" value="NZ_QXMP01000001.1"/>
</dbReference>
<gene>
    <name evidence="1" type="ORF">E7Z59_02575</name>
</gene>
<dbReference type="InterPro" id="IPR032168">
    <property type="entry name" value="DUF5004"/>
</dbReference>
<dbReference type="EMBL" id="SSMC01000001">
    <property type="protein sequence ID" value="THD69235.1"/>
    <property type="molecule type" value="Genomic_DNA"/>
</dbReference>
<dbReference type="AlphaFoldDB" id="A0A4S3M3C2"/>
<evidence type="ECO:0000313" key="2">
    <source>
        <dbReference type="Proteomes" id="UP000305939"/>
    </source>
</evidence>
<accession>A0A4S3M3C2</accession>
<protein>
    <submittedName>
        <fullName evidence="1">DUF5004 domain-containing protein</fullName>
    </submittedName>
</protein>
<sequence>MTKPMMWLVCAFFLLTGCTTDEEMPCPQPFSGSLTEDEATLAGTWELTALTASEEIDLTDDNVDNPSTDLLSQLDACSQVAIYQFGTDRNIKYSGGLLNGETCQEQVLLEGTWALSGSSIGVVTGCRALYFPPVEFAEEGVSFSFTEARTVFDALGQGVQLEITETYTKVVE</sequence>
<name>A0A4S3M3C2_9FLAO</name>
<dbReference type="OrthoDB" id="1447101at2"/>
<dbReference type="PROSITE" id="PS51257">
    <property type="entry name" value="PROKAR_LIPOPROTEIN"/>
    <property type="match status" value="1"/>
</dbReference>
<evidence type="ECO:0000313" key="1">
    <source>
        <dbReference type="EMBL" id="THD69235.1"/>
    </source>
</evidence>
<reference evidence="1 2" key="1">
    <citation type="submission" date="2019-04" db="EMBL/GenBank/DDBJ databases">
        <title>Draft genome sequence of Robertkochia marina CC-AMO-30D.</title>
        <authorList>
            <person name="Hameed A."/>
            <person name="Lin S.-Y."/>
            <person name="Shahina M."/>
            <person name="Lai W.-A."/>
            <person name="Young C.-C."/>
        </authorList>
    </citation>
    <scope>NUCLEOTIDE SEQUENCE [LARGE SCALE GENOMIC DNA]</scope>
    <source>
        <strain evidence="1 2">CC-AMO-30D</strain>
    </source>
</reference>
<organism evidence="1 2">
    <name type="scientific">Robertkochia marina</name>
    <dbReference type="NCBI Taxonomy" id="1227945"/>
    <lineage>
        <taxon>Bacteria</taxon>
        <taxon>Pseudomonadati</taxon>
        <taxon>Bacteroidota</taxon>
        <taxon>Flavobacteriia</taxon>
        <taxon>Flavobacteriales</taxon>
        <taxon>Flavobacteriaceae</taxon>
        <taxon>Robertkochia</taxon>
    </lineage>
</organism>
<dbReference type="Pfam" id="PF16395">
    <property type="entry name" value="DUF5004"/>
    <property type="match status" value="1"/>
</dbReference>
<comment type="caution">
    <text evidence="1">The sequence shown here is derived from an EMBL/GenBank/DDBJ whole genome shotgun (WGS) entry which is preliminary data.</text>
</comment>
<proteinExistence type="predicted"/>
<dbReference type="Proteomes" id="UP000305939">
    <property type="component" value="Unassembled WGS sequence"/>
</dbReference>